<dbReference type="Proteomes" id="UP000823907">
    <property type="component" value="Unassembled WGS sequence"/>
</dbReference>
<keyword evidence="6 9" id="KW-1133">Transmembrane helix</keyword>
<evidence type="ECO:0000256" key="5">
    <source>
        <dbReference type="ARBA" id="ARBA00022692"/>
    </source>
</evidence>
<feature type="transmembrane region" description="Helical" evidence="9">
    <location>
        <begin position="273"/>
        <end position="304"/>
    </location>
</feature>
<comment type="similarity">
    <text evidence="2">Belongs to the binding-protein-dependent transport system permease family. FecCD subfamily.</text>
</comment>
<dbReference type="EMBL" id="DWUR01000098">
    <property type="protein sequence ID" value="HJD49591.1"/>
    <property type="molecule type" value="Genomic_DNA"/>
</dbReference>
<comment type="caution">
    <text evidence="10">The sequence shown here is derived from an EMBL/GenBank/DDBJ whole genome shotgun (WGS) entry which is preliminary data.</text>
</comment>
<keyword evidence="5 9" id="KW-0812">Transmembrane</keyword>
<evidence type="ECO:0000256" key="6">
    <source>
        <dbReference type="ARBA" id="ARBA00022989"/>
    </source>
</evidence>
<protein>
    <submittedName>
        <fullName evidence="10">Iron chelate uptake ABC transporter family permease subunit</fullName>
    </submittedName>
</protein>
<evidence type="ECO:0000256" key="7">
    <source>
        <dbReference type="ARBA" id="ARBA00023136"/>
    </source>
</evidence>
<gene>
    <name evidence="10" type="ORF">H9907_05805</name>
</gene>
<proteinExistence type="inferred from homology"/>
<feature type="transmembrane region" description="Helical" evidence="9">
    <location>
        <begin position="233"/>
        <end position="253"/>
    </location>
</feature>
<dbReference type="GO" id="GO:0033214">
    <property type="term" value="P:siderophore-iron import into cell"/>
    <property type="evidence" value="ECO:0007669"/>
    <property type="project" value="TreeGrafter"/>
</dbReference>
<dbReference type="Pfam" id="PF01032">
    <property type="entry name" value="FecCD"/>
    <property type="match status" value="1"/>
</dbReference>
<evidence type="ECO:0000256" key="4">
    <source>
        <dbReference type="ARBA" id="ARBA00022475"/>
    </source>
</evidence>
<name>A0A9D2UBZ9_9CORY</name>
<reference evidence="10" key="2">
    <citation type="submission" date="2021-04" db="EMBL/GenBank/DDBJ databases">
        <authorList>
            <person name="Gilroy R."/>
        </authorList>
    </citation>
    <scope>NUCLEOTIDE SEQUENCE</scope>
    <source>
        <strain evidence="10">5925</strain>
    </source>
</reference>
<dbReference type="InterPro" id="IPR000522">
    <property type="entry name" value="ABC_transptr_permease_BtuC"/>
</dbReference>
<evidence type="ECO:0000256" key="9">
    <source>
        <dbReference type="SAM" id="Phobius"/>
    </source>
</evidence>
<dbReference type="AlphaFoldDB" id="A0A9D2UBZ9"/>
<feature type="transmembrane region" description="Helical" evidence="9">
    <location>
        <begin position="187"/>
        <end position="212"/>
    </location>
</feature>
<keyword evidence="4" id="KW-1003">Cell membrane</keyword>
<dbReference type="CDD" id="cd06550">
    <property type="entry name" value="TM_ABC_iron-siderophores_like"/>
    <property type="match status" value="1"/>
</dbReference>
<organism evidence="10 11">
    <name type="scientific">Candidatus Corynebacterium intestinavium</name>
    <dbReference type="NCBI Taxonomy" id="2838531"/>
    <lineage>
        <taxon>Bacteria</taxon>
        <taxon>Bacillati</taxon>
        <taxon>Actinomycetota</taxon>
        <taxon>Actinomycetes</taxon>
        <taxon>Mycobacteriales</taxon>
        <taxon>Corynebacteriaceae</taxon>
        <taxon>Corynebacterium</taxon>
    </lineage>
</organism>
<keyword evidence="7 9" id="KW-0472">Membrane</keyword>
<reference evidence="10" key="1">
    <citation type="journal article" date="2021" name="PeerJ">
        <title>Extensive microbial diversity within the chicken gut microbiome revealed by metagenomics and culture.</title>
        <authorList>
            <person name="Gilroy R."/>
            <person name="Ravi A."/>
            <person name="Getino M."/>
            <person name="Pursley I."/>
            <person name="Horton D.L."/>
            <person name="Alikhan N.F."/>
            <person name="Baker D."/>
            <person name="Gharbi K."/>
            <person name="Hall N."/>
            <person name="Watson M."/>
            <person name="Adriaenssens E.M."/>
            <person name="Foster-Nyarko E."/>
            <person name="Jarju S."/>
            <person name="Secka A."/>
            <person name="Antonio M."/>
            <person name="Oren A."/>
            <person name="Chaudhuri R.R."/>
            <person name="La Ragione R."/>
            <person name="Hildebrand F."/>
            <person name="Pallen M.J."/>
        </authorList>
    </citation>
    <scope>NUCLEOTIDE SEQUENCE</scope>
    <source>
        <strain evidence="10">5925</strain>
    </source>
</reference>
<feature type="compositionally biased region" description="Polar residues" evidence="8">
    <location>
        <begin position="1"/>
        <end position="12"/>
    </location>
</feature>
<evidence type="ECO:0000256" key="3">
    <source>
        <dbReference type="ARBA" id="ARBA00022448"/>
    </source>
</evidence>
<feature type="region of interest" description="Disordered" evidence="8">
    <location>
        <begin position="1"/>
        <end position="27"/>
    </location>
</feature>
<evidence type="ECO:0000256" key="2">
    <source>
        <dbReference type="ARBA" id="ARBA00007935"/>
    </source>
</evidence>
<evidence type="ECO:0000313" key="10">
    <source>
        <dbReference type="EMBL" id="HJD49591.1"/>
    </source>
</evidence>
<dbReference type="GO" id="GO:0005886">
    <property type="term" value="C:plasma membrane"/>
    <property type="evidence" value="ECO:0007669"/>
    <property type="project" value="UniProtKB-SubCell"/>
</dbReference>
<sequence>MGTNGSVSTLTRQAGVPLSRAPHTSYRDQVDAQDAAIDTAAGGHPAATDESADRQTTPRSRGSVYAMILVGVLVLLSLFSLMLGAADADSSVVAVSRIPRTLAALLAGSALAMGGLIMQLLARNRFVEASTVGSTESAMAGLLAVALLLPSAPMWAKLGMASLTALIGTIGFLVIVARIKVRTGFTVPLVGIIYGGIIGAATTFFAYSFDLLQSLGTWQLGSFAGVLRGRYELLWLVALLALAAYVLADRLTLLGLGHDLAKGVGVRVKLVEYSAIVIVAIIAAVTVTVVGAIPFIGLIVPNLVRARVGDNARKALPWVAACGAAMTLGGDILSRVIRYPYEIPVGTVLGVLGAAVFLYILIRGARIQNSTKPKLFRRVRRG</sequence>
<keyword evidence="3" id="KW-0813">Transport</keyword>
<dbReference type="GO" id="GO:0022857">
    <property type="term" value="F:transmembrane transporter activity"/>
    <property type="evidence" value="ECO:0007669"/>
    <property type="project" value="InterPro"/>
</dbReference>
<accession>A0A9D2UBZ9</accession>
<dbReference type="SUPFAM" id="SSF81345">
    <property type="entry name" value="ABC transporter involved in vitamin B12 uptake, BtuC"/>
    <property type="match status" value="1"/>
</dbReference>
<feature type="transmembrane region" description="Helical" evidence="9">
    <location>
        <begin position="343"/>
        <end position="362"/>
    </location>
</feature>
<dbReference type="PANTHER" id="PTHR30472">
    <property type="entry name" value="FERRIC ENTEROBACTIN TRANSPORT SYSTEM PERMEASE PROTEIN"/>
    <property type="match status" value="1"/>
</dbReference>
<feature type="transmembrane region" description="Helical" evidence="9">
    <location>
        <begin position="64"/>
        <end position="86"/>
    </location>
</feature>
<feature type="transmembrane region" description="Helical" evidence="9">
    <location>
        <begin position="98"/>
        <end position="118"/>
    </location>
</feature>
<evidence type="ECO:0000256" key="8">
    <source>
        <dbReference type="SAM" id="MobiDB-lite"/>
    </source>
</evidence>
<dbReference type="Gene3D" id="1.10.3470.10">
    <property type="entry name" value="ABC transporter involved in vitamin B12 uptake, BtuC"/>
    <property type="match status" value="1"/>
</dbReference>
<feature type="transmembrane region" description="Helical" evidence="9">
    <location>
        <begin position="163"/>
        <end position="181"/>
    </location>
</feature>
<comment type="subcellular location">
    <subcellularLocation>
        <location evidence="1">Cell membrane</location>
        <topology evidence="1">Multi-pass membrane protein</topology>
    </subcellularLocation>
</comment>
<evidence type="ECO:0000313" key="11">
    <source>
        <dbReference type="Proteomes" id="UP000823907"/>
    </source>
</evidence>
<evidence type="ECO:0000256" key="1">
    <source>
        <dbReference type="ARBA" id="ARBA00004651"/>
    </source>
</evidence>
<dbReference type="InterPro" id="IPR037294">
    <property type="entry name" value="ABC_BtuC-like"/>
</dbReference>
<dbReference type="PANTHER" id="PTHR30472:SF27">
    <property type="entry name" value="PETROBACTIN IMPORT SYSTEM PERMEASE PROTEIN YCLN"/>
    <property type="match status" value="1"/>
</dbReference>